<dbReference type="GO" id="GO:0160147">
    <property type="term" value="F:tRNA pseudouridine(38-40) synthase activity"/>
    <property type="evidence" value="ECO:0007669"/>
    <property type="project" value="UniProtKB-EC"/>
</dbReference>
<feature type="domain" description="Pseudouridine synthase I TruA alpha/beta" evidence="7">
    <location>
        <begin position="231"/>
        <end position="338"/>
    </location>
</feature>
<feature type="region of interest" description="Disordered" evidence="6">
    <location>
        <begin position="1"/>
        <end position="31"/>
    </location>
</feature>
<dbReference type="EMBL" id="WHPC01000013">
    <property type="protein sequence ID" value="MPV36544.1"/>
    <property type="molecule type" value="Genomic_DNA"/>
</dbReference>
<dbReference type="EC" id="5.4.99.12" evidence="4"/>
<comment type="subunit">
    <text evidence="4">Homodimer.</text>
</comment>
<comment type="caution">
    <text evidence="4">Lacks conserved residue(s) required for the propagation of feature annotation.</text>
</comment>
<name>A0A6N7EMT4_9MICO</name>
<keyword evidence="2 4" id="KW-0819">tRNA processing</keyword>
<dbReference type="GO" id="GO:0031119">
    <property type="term" value="P:tRNA pseudouridine synthesis"/>
    <property type="evidence" value="ECO:0007669"/>
    <property type="project" value="UniProtKB-UniRule"/>
</dbReference>
<evidence type="ECO:0000313" key="8">
    <source>
        <dbReference type="EMBL" id="MPV36544.1"/>
    </source>
</evidence>
<proteinExistence type="inferred from homology"/>
<keyword evidence="9" id="KW-1185">Reference proteome</keyword>
<feature type="active site" description="Nucleophile" evidence="4">
    <location>
        <position position="120"/>
    </location>
</feature>
<dbReference type="Pfam" id="PF01416">
    <property type="entry name" value="PseudoU_synth_1"/>
    <property type="match status" value="1"/>
</dbReference>
<dbReference type="CDD" id="cd02570">
    <property type="entry name" value="PseudoU_synth_EcTruA"/>
    <property type="match status" value="1"/>
</dbReference>
<dbReference type="InterPro" id="IPR001406">
    <property type="entry name" value="PsdUridine_synth_TruA"/>
</dbReference>
<dbReference type="GO" id="GO:0003723">
    <property type="term" value="F:RNA binding"/>
    <property type="evidence" value="ECO:0007669"/>
    <property type="project" value="InterPro"/>
</dbReference>
<dbReference type="HAMAP" id="MF_00171">
    <property type="entry name" value="TruA"/>
    <property type="match status" value="1"/>
</dbReference>
<protein>
    <recommendedName>
        <fullName evidence="4">tRNA pseudouridine synthase A</fullName>
        <ecNumber evidence="4">5.4.99.12</ecNumber>
    </recommendedName>
    <alternativeName>
        <fullName evidence="4">tRNA pseudouridine(38-40) synthase</fullName>
    </alternativeName>
    <alternativeName>
        <fullName evidence="4">tRNA pseudouridylate synthase I</fullName>
    </alternativeName>
    <alternativeName>
        <fullName evidence="4">tRNA-uridine isomerase I</fullName>
    </alternativeName>
</protein>
<reference evidence="8 9" key="1">
    <citation type="submission" date="2019-10" db="EMBL/GenBank/DDBJ databases">
        <title>Georgenia wutianyii sp. nov. and Georgenia yuyongxinii sp. nov. isolated from plateau pika (Ochotona curzoniae) in the Qinghai-Tibet plateau of China.</title>
        <authorList>
            <person name="Tian Z."/>
        </authorList>
    </citation>
    <scope>NUCLEOTIDE SEQUENCE [LARGE SCALE GENOMIC DNA]</scope>
    <source>
        <strain evidence="8 9">JCM 19765</strain>
    </source>
</reference>
<organism evidence="8 9">
    <name type="scientific">Georgenia subflava</name>
    <dbReference type="NCBI Taxonomy" id="1622177"/>
    <lineage>
        <taxon>Bacteria</taxon>
        <taxon>Bacillati</taxon>
        <taxon>Actinomycetota</taxon>
        <taxon>Actinomycetes</taxon>
        <taxon>Micrococcales</taxon>
        <taxon>Bogoriellaceae</taxon>
        <taxon>Georgenia</taxon>
    </lineage>
</organism>
<evidence type="ECO:0000256" key="6">
    <source>
        <dbReference type="SAM" id="MobiDB-lite"/>
    </source>
</evidence>
<gene>
    <name evidence="4 8" type="primary">truA</name>
    <name evidence="8" type="ORF">GB881_05660</name>
</gene>
<dbReference type="InterPro" id="IPR020097">
    <property type="entry name" value="PsdUridine_synth_TruA_a/b_dom"/>
</dbReference>
<dbReference type="Gene3D" id="3.30.70.660">
    <property type="entry name" value="Pseudouridine synthase I, catalytic domain, C-terminal subdomain"/>
    <property type="match status" value="1"/>
</dbReference>
<evidence type="ECO:0000256" key="4">
    <source>
        <dbReference type="HAMAP-Rule" id="MF_00171"/>
    </source>
</evidence>
<evidence type="ECO:0000313" key="9">
    <source>
        <dbReference type="Proteomes" id="UP000437709"/>
    </source>
</evidence>
<dbReference type="InterPro" id="IPR020103">
    <property type="entry name" value="PsdUridine_synth_cat_dom_sf"/>
</dbReference>
<accession>A0A6N7EMT4</accession>
<evidence type="ECO:0000256" key="5">
    <source>
        <dbReference type="RuleBase" id="RU003792"/>
    </source>
</evidence>
<dbReference type="SUPFAM" id="SSF55120">
    <property type="entry name" value="Pseudouridine synthase"/>
    <property type="match status" value="1"/>
</dbReference>
<dbReference type="FunFam" id="3.30.70.660:FF:000003">
    <property type="entry name" value="tRNA pseudouridine synthase A"/>
    <property type="match status" value="1"/>
</dbReference>
<dbReference type="PANTHER" id="PTHR11142:SF0">
    <property type="entry name" value="TRNA PSEUDOURIDINE SYNTHASE-LIKE 1"/>
    <property type="match status" value="1"/>
</dbReference>
<evidence type="ECO:0000256" key="1">
    <source>
        <dbReference type="ARBA" id="ARBA00009375"/>
    </source>
</evidence>
<dbReference type="Gene3D" id="3.30.70.580">
    <property type="entry name" value="Pseudouridine synthase I, catalytic domain, N-terminal subdomain"/>
    <property type="match status" value="1"/>
</dbReference>
<keyword evidence="3 4" id="KW-0413">Isomerase</keyword>
<evidence type="ECO:0000259" key="7">
    <source>
        <dbReference type="Pfam" id="PF01416"/>
    </source>
</evidence>
<dbReference type="InterPro" id="IPR020094">
    <property type="entry name" value="TruA/RsuA/RluB/E/F_N"/>
</dbReference>
<dbReference type="Proteomes" id="UP000437709">
    <property type="component" value="Unassembled WGS sequence"/>
</dbReference>
<evidence type="ECO:0000256" key="3">
    <source>
        <dbReference type="ARBA" id="ARBA00023235"/>
    </source>
</evidence>
<dbReference type="OrthoDB" id="9811823at2"/>
<evidence type="ECO:0000256" key="2">
    <source>
        <dbReference type="ARBA" id="ARBA00022694"/>
    </source>
</evidence>
<dbReference type="InterPro" id="IPR020095">
    <property type="entry name" value="PsdUridine_synth_TruA_C"/>
</dbReference>
<comment type="caution">
    <text evidence="8">The sequence shown here is derived from an EMBL/GenBank/DDBJ whole genome shotgun (WGS) entry which is preliminary data.</text>
</comment>
<dbReference type="PANTHER" id="PTHR11142">
    <property type="entry name" value="PSEUDOURIDYLATE SYNTHASE"/>
    <property type="match status" value="1"/>
</dbReference>
<feature type="binding site" evidence="4">
    <location>
        <position position="197"/>
    </location>
    <ligand>
        <name>substrate</name>
    </ligand>
</feature>
<dbReference type="AlphaFoldDB" id="A0A6N7EMT4"/>
<comment type="catalytic activity">
    <reaction evidence="4 5">
        <text>uridine(38/39/40) in tRNA = pseudouridine(38/39/40) in tRNA</text>
        <dbReference type="Rhea" id="RHEA:22376"/>
        <dbReference type="Rhea" id="RHEA-COMP:10085"/>
        <dbReference type="Rhea" id="RHEA-COMP:10087"/>
        <dbReference type="ChEBI" id="CHEBI:65314"/>
        <dbReference type="ChEBI" id="CHEBI:65315"/>
        <dbReference type="EC" id="5.4.99.12"/>
    </reaction>
</comment>
<comment type="function">
    <text evidence="4">Formation of pseudouridine at positions 38, 39 and 40 in the anticodon stem and loop of transfer RNAs.</text>
</comment>
<sequence>MAGHPGLEISAPEDASFGTTGRPDLHPGVSVQVAEGPCPGERGDGATLTLVDAPGLPDPADSSDPRVVRVRLDLAYDGTDFAGWAKQPGLRTVQGVLEEALATVLRLPAGVRLTVAGRTDAGVHARGQTAHLDLPREVWAALPGRTGRDPGESLVTRLAGILGRGSTPRGSSDVVVRRAAEAPPDFDARFAALWRRYAYRIADERAARDPLRARDVLWHSRELDVEAMDLAAGRLLGEHDFAAYCKPREGATTIRRLLEMEWRRLPPGRPDAGLVVATVRADAFCHSMVRALVGASLAVGEGRRPPSWPGVVLAGGTRDPAVAVAPAHGLTLEEVSYPADGELAARAREARALRTLPGSGGWAQAEGPGAPAP</sequence>
<comment type="similarity">
    <text evidence="1 4 5">Belongs to the tRNA pseudouridine synthase TruA family.</text>
</comment>